<dbReference type="KEGG" id="sgs:AVL59_25935"/>
<dbReference type="EMBL" id="CP016279">
    <property type="protein sequence ID" value="ANP52520.1"/>
    <property type="molecule type" value="Genomic_DNA"/>
</dbReference>
<dbReference type="Gene3D" id="1.10.10.10">
    <property type="entry name" value="Winged helix-like DNA-binding domain superfamily/Winged helix DNA-binding domain"/>
    <property type="match status" value="1"/>
</dbReference>
<feature type="compositionally biased region" description="Basic residues" evidence="2">
    <location>
        <begin position="96"/>
        <end position="105"/>
    </location>
</feature>
<sequence>MTVAENHDETTSLRPLYAARLAEDLKRNAEEQERLSSEVAAIQEKLETLRQDQALLATMQEALVGAQDMGDTAAAPTAKASLPHQATPVPQAGKQKTNRARKTTSAKKTAPAARTADAPKGAGSPTLRDLVVSHLGGESEPRSALEVTDALIGAHPDRGIKLTVVRSTLEAMVAKGHVRRSKQGKSVFYSADPAVAEAGQEPVTA</sequence>
<gene>
    <name evidence="3" type="ORF">AVL59_25935</name>
</gene>
<dbReference type="InterPro" id="IPR036388">
    <property type="entry name" value="WH-like_DNA-bd_sf"/>
</dbReference>
<evidence type="ECO:0000256" key="1">
    <source>
        <dbReference type="SAM" id="Coils"/>
    </source>
</evidence>
<reference evidence="3 4" key="1">
    <citation type="submission" date="2016-06" db="EMBL/GenBank/DDBJ databases">
        <title>Complete genome sequence of Streptomyces griseochromogenes ATCC 14511, the Blasticidin S producer.</title>
        <authorList>
            <person name="Wu L."/>
        </authorList>
    </citation>
    <scope>NUCLEOTIDE SEQUENCE [LARGE SCALE GENOMIC DNA]</scope>
    <source>
        <strain evidence="3 4">ATCC 14511</strain>
    </source>
</reference>
<evidence type="ECO:0008006" key="5">
    <source>
        <dbReference type="Google" id="ProtNLM"/>
    </source>
</evidence>
<organism evidence="3 4">
    <name type="scientific">Streptomyces griseochromogenes</name>
    <dbReference type="NCBI Taxonomy" id="68214"/>
    <lineage>
        <taxon>Bacteria</taxon>
        <taxon>Bacillati</taxon>
        <taxon>Actinomycetota</taxon>
        <taxon>Actinomycetes</taxon>
        <taxon>Kitasatosporales</taxon>
        <taxon>Streptomycetaceae</taxon>
        <taxon>Streptomyces</taxon>
    </lineage>
</organism>
<evidence type="ECO:0000313" key="3">
    <source>
        <dbReference type="EMBL" id="ANP52520.1"/>
    </source>
</evidence>
<feature type="coiled-coil region" evidence="1">
    <location>
        <begin position="18"/>
        <end position="52"/>
    </location>
</feature>
<dbReference type="Proteomes" id="UP000092659">
    <property type="component" value="Chromosome"/>
</dbReference>
<feature type="region of interest" description="Disordered" evidence="2">
    <location>
        <begin position="74"/>
        <end position="127"/>
    </location>
</feature>
<name>A0A1B1B137_9ACTN</name>
<evidence type="ECO:0000313" key="4">
    <source>
        <dbReference type="Proteomes" id="UP000092659"/>
    </source>
</evidence>
<keyword evidence="1" id="KW-0175">Coiled coil</keyword>
<evidence type="ECO:0000256" key="2">
    <source>
        <dbReference type="SAM" id="MobiDB-lite"/>
    </source>
</evidence>
<protein>
    <recommendedName>
        <fullName evidence="5">Regulatory protein</fullName>
    </recommendedName>
</protein>
<feature type="compositionally biased region" description="Low complexity" evidence="2">
    <location>
        <begin position="106"/>
        <end position="122"/>
    </location>
</feature>
<dbReference type="AlphaFoldDB" id="A0A1B1B137"/>
<proteinExistence type="predicted"/>
<accession>A0A1B1B137</accession>
<dbReference type="STRING" id="68214.AVL59_25935"/>